<dbReference type="RefSeq" id="XP_060544699.1">
    <property type="nucleotide sequence ID" value="XM_060688716.1"/>
</dbReference>
<evidence type="ECO:0000256" key="1">
    <source>
        <dbReference type="ARBA" id="ARBA00004613"/>
    </source>
</evidence>
<proteinExistence type="predicted"/>
<evidence type="ECO:0000313" key="8">
    <source>
        <dbReference type="RefSeq" id="XP_060544699.1"/>
    </source>
</evidence>
<dbReference type="SUPFAM" id="SSF56436">
    <property type="entry name" value="C-type lectin-like"/>
    <property type="match status" value="1"/>
</dbReference>
<keyword evidence="3" id="KW-1015">Disulfide bond</keyword>
<keyword evidence="6" id="KW-1185">Reference proteome</keyword>
<evidence type="ECO:0000259" key="5">
    <source>
        <dbReference type="PROSITE" id="PS50041"/>
    </source>
</evidence>
<accession>A0ABM3Z8L3</accession>
<evidence type="ECO:0000313" key="6">
    <source>
        <dbReference type="Proteomes" id="UP001652622"/>
    </source>
</evidence>
<dbReference type="Pfam" id="PF00059">
    <property type="entry name" value="Lectin_C"/>
    <property type="match status" value="1"/>
</dbReference>
<feature type="chain" id="PRO_5045025688" evidence="4">
    <location>
        <begin position="19"/>
        <end position="166"/>
    </location>
</feature>
<dbReference type="GeneID" id="117672939"/>
<feature type="domain" description="C-type lectin" evidence="5">
    <location>
        <begin position="38"/>
        <end position="162"/>
    </location>
</feature>
<dbReference type="SMART" id="SM00034">
    <property type="entry name" value="CLECT"/>
    <property type="match status" value="1"/>
</dbReference>
<sequence length="166" mass="19125">MFLITCFVFGLLGSLTWAAGPRGRTACPSGTFAYKDGSEWNCFKFYEDQFTFEDAEQECQFKWKGHLASFKSDKQTKSVGAYVNTESIERGCVWIGLRRDAGSSVTTGWRWIDGSRDIYRKWGYNEPNNLHSNEYCTCLHLSSGFLTWIDIDCNNRLNFLCKWKPS</sequence>
<dbReference type="InterPro" id="IPR050111">
    <property type="entry name" value="C-type_lectin/snaclec_domain"/>
</dbReference>
<dbReference type="Gene3D" id="3.10.100.10">
    <property type="entry name" value="Mannose-Binding Protein A, subunit A"/>
    <property type="match status" value="1"/>
</dbReference>
<keyword evidence="2" id="KW-0964">Secreted</keyword>
<dbReference type="PROSITE" id="PS00615">
    <property type="entry name" value="C_TYPE_LECTIN_1"/>
    <property type="match status" value="1"/>
</dbReference>
<evidence type="ECO:0000313" key="7">
    <source>
        <dbReference type="RefSeq" id="XP_060544696.1"/>
    </source>
</evidence>
<dbReference type="Proteomes" id="UP001652622">
    <property type="component" value="Unplaced"/>
</dbReference>
<dbReference type="PANTHER" id="PTHR22803">
    <property type="entry name" value="MANNOSE, PHOSPHOLIPASE, LECTIN RECEPTOR RELATED"/>
    <property type="match status" value="1"/>
</dbReference>
<evidence type="ECO:0000256" key="4">
    <source>
        <dbReference type="SAM" id="SignalP"/>
    </source>
</evidence>
<evidence type="ECO:0000256" key="2">
    <source>
        <dbReference type="ARBA" id="ARBA00022525"/>
    </source>
</evidence>
<dbReference type="InterPro" id="IPR016187">
    <property type="entry name" value="CTDL_fold"/>
</dbReference>
<evidence type="ECO:0000256" key="3">
    <source>
        <dbReference type="ARBA" id="ARBA00023157"/>
    </source>
</evidence>
<dbReference type="RefSeq" id="XP_060544696.1">
    <property type="nucleotide sequence ID" value="XM_060688713.1"/>
</dbReference>
<reference evidence="7 8" key="1">
    <citation type="submission" date="2025-05" db="UniProtKB">
        <authorList>
            <consortium name="RefSeq"/>
        </authorList>
    </citation>
    <scope>IDENTIFICATION</scope>
    <source>
        <tissue evidence="7 8">Blood</tissue>
    </source>
</reference>
<dbReference type="PRINTS" id="PR01504">
    <property type="entry name" value="PNCREATITSAP"/>
</dbReference>
<dbReference type="InterPro" id="IPR016186">
    <property type="entry name" value="C-type_lectin-like/link_sf"/>
</dbReference>
<feature type="signal peptide" evidence="4">
    <location>
        <begin position="1"/>
        <end position="18"/>
    </location>
</feature>
<dbReference type="PROSITE" id="PS50041">
    <property type="entry name" value="C_TYPE_LECTIN_2"/>
    <property type="match status" value="1"/>
</dbReference>
<comment type="subcellular location">
    <subcellularLocation>
        <location evidence="1">Secreted</location>
    </subcellularLocation>
</comment>
<dbReference type="InterPro" id="IPR018378">
    <property type="entry name" value="C-type_lectin_CS"/>
</dbReference>
<keyword evidence="4" id="KW-0732">Signal</keyword>
<dbReference type="InterPro" id="IPR001304">
    <property type="entry name" value="C-type_lectin-like"/>
</dbReference>
<name>A0ABM3Z8L3_PANGU</name>
<organism evidence="6 8">
    <name type="scientific">Pantherophis guttatus</name>
    <name type="common">Corn snake</name>
    <name type="synonym">Elaphe guttata</name>
    <dbReference type="NCBI Taxonomy" id="94885"/>
    <lineage>
        <taxon>Eukaryota</taxon>
        <taxon>Metazoa</taxon>
        <taxon>Chordata</taxon>
        <taxon>Craniata</taxon>
        <taxon>Vertebrata</taxon>
        <taxon>Euteleostomi</taxon>
        <taxon>Lepidosauria</taxon>
        <taxon>Squamata</taxon>
        <taxon>Bifurcata</taxon>
        <taxon>Unidentata</taxon>
        <taxon>Episquamata</taxon>
        <taxon>Toxicofera</taxon>
        <taxon>Serpentes</taxon>
        <taxon>Colubroidea</taxon>
        <taxon>Colubridae</taxon>
        <taxon>Colubrinae</taxon>
        <taxon>Pantherophis</taxon>
    </lineage>
</organism>
<protein>
    <submittedName>
        <fullName evidence="7 8">C-type lectin lectoxin-Phi2-like</fullName>
    </submittedName>
</protein>
<gene>
    <name evidence="7 8" type="primary">LOC117672939</name>
</gene>